<accession>A0A0U3FRB4</accession>
<evidence type="ECO:0000313" key="5">
    <source>
        <dbReference type="Proteomes" id="UP000060778"/>
    </source>
</evidence>
<dbReference type="KEGG" id="iis:EYM_07170"/>
<dbReference type="InterPro" id="IPR050097">
    <property type="entry name" value="Ferredoxin-NADP_redctase_2"/>
</dbReference>
<dbReference type="RefSeq" id="WP_075050392.1">
    <property type="nucleotide sequence ID" value="NZ_CP006867.1"/>
</dbReference>
<dbReference type="AlphaFoldDB" id="A0A0U3FRB4"/>
<evidence type="ECO:0000256" key="2">
    <source>
        <dbReference type="ARBA" id="ARBA00023002"/>
    </source>
</evidence>
<dbReference type="Proteomes" id="UP000060778">
    <property type="component" value="Chromosome"/>
</dbReference>
<keyword evidence="1" id="KW-0285">Flavoprotein</keyword>
<dbReference type="PRINTS" id="PR00368">
    <property type="entry name" value="FADPNR"/>
</dbReference>
<protein>
    <submittedName>
        <fullName evidence="4">Thioredoxin reductase</fullName>
    </submittedName>
</protein>
<dbReference type="PANTHER" id="PTHR48105">
    <property type="entry name" value="THIOREDOXIN REDUCTASE 1-RELATED-RELATED"/>
    <property type="match status" value="1"/>
</dbReference>
<reference evidence="4 5" key="1">
    <citation type="submission" date="2013-11" db="EMBL/GenBank/DDBJ databases">
        <title>Comparative genomics of Ignicoccus.</title>
        <authorList>
            <person name="Podar M."/>
        </authorList>
    </citation>
    <scope>NUCLEOTIDE SEQUENCE [LARGE SCALE GENOMIC DNA]</scope>
    <source>
        <strain evidence="4 5">DSM 13165</strain>
    </source>
</reference>
<evidence type="ECO:0000259" key="3">
    <source>
        <dbReference type="Pfam" id="PF07992"/>
    </source>
</evidence>
<dbReference type="EMBL" id="CP006867">
    <property type="protein sequence ID" value="ALU12016.1"/>
    <property type="molecule type" value="Genomic_DNA"/>
</dbReference>
<dbReference type="SUPFAM" id="SSF51905">
    <property type="entry name" value="FAD/NAD(P)-binding domain"/>
    <property type="match status" value="1"/>
</dbReference>
<dbReference type="GO" id="GO:0016491">
    <property type="term" value="F:oxidoreductase activity"/>
    <property type="evidence" value="ECO:0007669"/>
    <property type="project" value="UniProtKB-KW"/>
</dbReference>
<evidence type="ECO:0000313" key="4">
    <source>
        <dbReference type="EMBL" id="ALU12016.1"/>
    </source>
</evidence>
<name>A0A0U3FRB4_9CREN</name>
<gene>
    <name evidence="4" type="ORF">EYM_07170</name>
</gene>
<dbReference type="InterPro" id="IPR023753">
    <property type="entry name" value="FAD/NAD-binding_dom"/>
</dbReference>
<sequence length="327" mass="34907">MLRLGGTRRPVGGNYDVVIIGAGPAGLAAGMYAARLGLKTVILEKTMKPGGRTANAPVVEDYPGIERISGEELVDRFYKQAKKFNAEVVFGMEVVDLDVSGDVKVVKTKRGAEFKAYAVIIATGLSSKGLGIPGEKEYFGKGVSYCVVCDAPFFKGQPMALVGNDDHAMEEAVYMTSIASKVYVIPHADKIEASESFMNILRNSPNVEILEGARLVKIEGDGQKVTKIVVKLPSGEEKEIEVRAVFISAGEAPTTEVFKRAGIEVDKAGFIKVDPRMHTNVPGVFAAGDVTGIGFQIVVAAGHGATAALEASKYVKQLKRVKKVQLT</sequence>
<dbReference type="PRINTS" id="PR00469">
    <property type="entry name" value="PNDRDTASEII"/>
</dbReference>
<organism evidence="4 5">
    <name type="scientific">Ignicoccus islandicus DSM 13165</name>
    <dbReference type="NCBI Taxonomy" id="940295"/>
    <lineage>
        <taxon>Archaea</taxon>
        <taxon>Thermoproteota</taxon>
        <taxon>Thermoprotei</taxon>
        <taxon>Desulfurococcales</taxon>
        <taxon>Desulfurococcaceae</taxon>
        <taxon>Ignicoccus</taxon>
    </lineage>
</organism>
<feature type="domain" description="FAD/NAD(P)-binding" evidence="3">
    <location>
        <begin position="15"/>
        <end position="304"/>
    </location>
</feature>
<dbReference type="OrthoDB" id="27340at2157"/>
<keyword evidence="2" id="KW-0560">Oxidoreductase</keyword>
<dbReference type="Gene3D" id="3.50.50.60">
    <property type="entry name" value="FAD/NAD(P)-binding domain"/>
    <property type="match status" value="2"/>
</dbReference>
<proteinExistence type="predicted"/>
<dbReference type="GeneID" id="30680807"/>
<dbReference type="Pfam" id="PF07992">
    <property type="entry name" value="Pyr_redox_2"/>
    <property type="match status" value="1"/>
</dbReference>
<dbReference type="PATRIC" id="fig|940295.4.peg.1393"/>
<keyword evidence="5" id="KW-1185">Reference proteome</keyword>
<evidence type="ECO:0000256" key="1">
    <source>
        <dbReference type="ARBA" id="ARBA00022630"/>
    </source>
</evidence>
<dbReference type="STRING" id="940295.EYM_07170"/>
<dbReference type="InterPro" id="IPR036188">
    <property type="entry name" value="FAD/NAD-bd_sf"/>
</dbReference>